<dbReference type="GeneID" id="108569384"/>
<keyword evidence="3" id="KW-0812">Transmembrane</keyword>
<comment type="subcellular location">
    <subcellularLocation>
        <location evidence="7">Mitochondrion inner membrane</location>
    </subcellularLocation>
    <subcellularLocation>
        <location evidence="1">Mitochondrion membrane</location>
    </subcellularLocation>
</comment>
<comment type="similarity">
    <text evidence="2">Belongs to the apolipoprotein O/MICOS complex subunit Mic27 family.</text>
</comment>
<keyword evidence="4" id="KW-1133">Transmembrane helix</keyword>
<dbReference type="PANTHER" id="PTHR14564">
    <property type="entry name" value="MICOS COMPLEX SUBUNIT MIC26 / MIC27 FAMILY MEMBER"/>
    <property type="match status" value="1"/>
</dbReference>
<keyword evidence="6" id="KW-0472">Membrane</keyword>
<evidence type="ECO:0000256" key="5">
    <source>
        <dbReference type="ARBA" id="ARBA00023128"/>
    </source>
</evidence>
<keyword evidence="5 7" id="KW-0496">Mitochondrion</keyword>
<reference evidence="9" key="1">
    <citation type="submission" date="2025-08" db="UniProtKB">
        <authorList>
            <consortium name="RefSeq"/>
        </authorList>
    </citation>
    <scope>IDENTIFICATION</scope>
    <source>
        <tissue evidence="9">Whole Larva</tissue>
    </source>
</reference>
<proteinExistence type="inferred from homology"/>
<evidence type="ECO:0000256" key="3">
    <source>
        <dbReference type="ARBA" id="ARBA00022692"/>
    </source>
</evidence>
<evidence type="ECO:0000256" key="1">
    <source>
        <dbReference type="ARBA" id="ARBA00004325"/>
    </source>
</evidence>
<evidence type="ECO:0000313" key="9">
    <source>
        <dbReference type="RefSeq" id="XP_017786400.1"/>
    </source>
</evidence>
<name>A0ABM1NHV0_NICVS</name>
<evidence type="ECO:0000256" key="7">
    <source>
        <dbReference type="RuleBase" id="RU363021"/>
    </source>
</evidence>
<dbReference type="InterPro" id="IPR033182">
    <property type="entry name" value="MIC26/MIC27_animal"/>
</dbReference>
<evidence type="ECO:0000313" key="8">
    <source>
        <dbReference type="Proteomes" id="UP000695000"/>
    </source>
</evidence>
<evidence type="ECO:0000256" key="2">
    <source>
        <dbReference type="ARBA" id="ARBA00010904"/>
    </source>
</evidence>
<protein>
    <recommendedName>
        <fullName evidence="7">MICOS complex subunit</fullName>
    </recommendedName>
</protein>
<organism evidence="8 9">
    <name type="scientific">Nicrophorus vespilloides</name>
    <name type="common">Boreal carrion beetle</name>
    <dbReference type="NCBI Taxonomy" id="110193"/>
    <lineage>
        <taxon>Eukaryota</taxon>
        <taxon>Metazoa</taxon>
        <taxon>Ecdysozoa</taxon>
        <taxon>Arthropoda</taxon>
        <taxon>Hexapoda</taxon>
        <taxon>Insecta</taxon>
        <taxon>Pterygota</taxon>
        <taxon>Neoptera</taxon>
        <taxon>Endopterygota</taxon>
        <taxon>Coleoptera</taxon>
        <taxon>Polyphaga</taxon>
        <taxon>Staphyliniformia</taxon>
        <taxon>Silphidae</taxon>
        <taxon>Nicrophorinae</taxon>
        <taxon>Nicrophorus</taxon>
    </lineage>
</organism>
<sequence>MARQVLTRVLIPAAAVMTSEAPDYKCCKRTELPIYVPDSEKQEIVSKAHKHEHHEAGYLETSIGVVRKQIRHLSHQVQVVEDMGINYYNDGVEQAGWLINYLGEEDNMTPKYPAIAIGGLAGYIIALRGGFFRKLIFTSAGALGMASLCFPKEAAYYSEIGIEETRKYSHILYNFIYGVKKGDPQVELPSLPKMPGSVSEAWTMVVDLGKSAKNSIVSDGEPEKKN</sequence>
<dbReference type="InterPro" id="IPR019166">
    <property type="entry name" value="MIC26/MIC27"/>
</dbReference>
<gene>
    <name evidence="9" type="primary">LOC108569384</name>
</gene>
<dbReference type="RefSeq" id="XP_017786400.1">
    <property type="nucleotide sequence ID" value="XM_017930911.1"/>
</dbReference>
<comment type="subunit">
    <text evidence="7">Component of the mitochondrial contact site and cristae organizing system (MICOS) complex.</text>
</comment>
<dbReference type="Pfam" id="PF09769">
    <property type="entry name" value="ApoO"/>
    <property type="match status" value="1"/>
</dbReference>
<comment type="function">
    <text evidence="7">Component of the MICOS complex, a large protein complex of the mitochondrial inner membrane that plays crucial roles in the maintenance of crista junctions, inner membrane architecture, and formation of contact sites to the outer membrane.</text>
</comment>
<accession>A0ABM1NHV0</accession>
<keyword evidence="8" id="KW-1185">Reference proteome</keyword>
<dbReference type="Proteomes" id="UP000695000">
    <property type="component" value="Unplaced"/>
</dbReference>
<keyword evidence="7" id="KW-0999">Mitochondrion inner membrane</keyword>
<evidence type="ECO:0000256" key="6">
    <source>
        <dbReference type="ARBA" id="ARBA00023136"/>
    </source>
</evidence>
<evidence type="ECO:0000256" key="4">
    <source>
        <dbReference type="ARBA" id="ARBA00022989"/>
    </source>
</evidence>